<feature type="transmembrane region" description="Helical" evidence="6">
    <location>
        <begin position="464"/>
        <end position="483"/>
    </location>
</feature>
<evidence type="ECO:0000256" key="6">
    <source>
        <dbReference type="SAM" id="Phobius"/>
    </source>
</evidence>
<keyword evidence="3 6" id="KW-0812">Transmembrane</keyword>
<keyword evidence="9" id="KW-1185">Reference proteome</keyword>
<dbReference type="RefSeq" id="WP_379883689.1">
    <property type="nucleotide sequence ID" value="NZ_JBHSNL010000001.1"/>
</dbReference>
<dbReference type="EMBL" id="JBHSNL010000001">
    <property type="protein sequence ID" value="MFC5544083.1"/>
    <property type="molecule type" value="Genomic_DNA"/>
</dbReference>
<dbReference type="InterPro" id="IPR035681">
    <property type="entry name" value="ComA-like_MBL"/>
</dbReference>
<dbReference type="PANTHER" id="PTHR30619:SF1">
    <property type="entry name" value="RECOMBINATION PROTEIN 2"/>
    <property type="match status" value="1"/>
</dbReference>
<feature type="transmembrane region" description="Helical" evidence="6">
    <location>
        <begin position="430"/>
        <end position="458"/>
    </location>
</feature>
<evidence type="ECO:0000259" key="7">
    <source>
        <dbReference type="SMART" id="SM00849"/>
    </source>
</evidence>
<evidence type="ECO:0000256" key="5">
    <source>
        <dbReference type="ARBA" id="ARBA00023136"/>
    </source>
</evidence>
<dbReference type="CDD" id="cd07731">
    <property type="entry name" value="ComA-like_MBL-fold"/>
    <property type="match status" value="1"/>
</dbReference>
<feature type="transmembrane region" description="Helical" evidence="6">
    <location>
        <begin position="376"/>
        <end position="393"/>
    </location>
</feature>
<feature type="transmembrane region" description="Helical" evidence="6">
    <location>
        <begin position="309"/>
        <end position="331"/>
    </location>
</feature>
<keyword evidence="2" id="KW-1003">Cell membrane</keyword>
<organism evidence="8 9">
    <name type="scientific">Marinobacter koreensis</name>
    <dbReference type="NCBI Taxonomy" id="335974"/>
    <lineage>
        <taxon>Bacteria</taxon>
        <taxon>Pseudomonadati</taxon>
        <taxon>Pseudomonadota</taxon>
        <taxon>Gammaproteobacteria</taxon>
        <taxon>Pseudomonadales</taxon>
        <taxon>Marinobacteraceae</taxon>
        <taxon>Marinobacter</taxon>
    </lineage>
</organism>
<evidence type="ECO:0000313" key="8">
    <source>
        <dbReference type="EMBL" id="MFC5544083.1"/>
    </source>
</evidence>
<accession>A0ABW0RHE1</accession>
<name>A0ABW0RHE1_9GAMM</name>
<dbReference type="InterPro" id="IPR036866">
    <property type="entry name" value="RibonucZ/Hydroxyglut_hydro"/>
</dbReference>
<dbReference type="SUPFAM" id="SSF56281">
    <property type="entry name" value="Metallo-hydrolase/oxidoreductase"/>
    <property type="match status" value="1"/>
</dbReference>
<dbReference type="SMART" id="SM00849">
    <property type="entry name" value="Lactamase_B"/>
    <property type="match status" value="1"/>
</dbReference>
<evidence type="ECO:0000256" key="4">
    <source>
        <dbReference type="ARBA" id="ARBA00022989"/>
    </source>
</evidence>
<evidence type="ECO:0000256" key="3">
    <source>
        <dbReference type="ARBA" id="ARBA00022692"/>
    </source>
</evidence>
<sequence>MKNGGHGLSEHVRGTGPNFPAPGFFVGGPGAFAFACGDILLYRLSILPASWMLLIIFMTAFCSVRILSSRWLHHVLWLVVCLVGGLAWGSWHSCERLSQSLPPGLEGVPVVVSGYVCDLPSRGSFQSLRFSFCVTGWPGRARLNLPDKLRLAWYHGDSSILEAHRLTLTVTLKRPHGTLNPAGFRYEDWLFRQGFRATGTVQSASPASSLVCGLHCRYTRWHQSLARWVKSQFGGARHYPLIASLMIGNRGPVTDTQWDVLKATGTVHLVAISGLHLGLIAFAVGMAVRQLLLSVPAGRLSASGARRCVLLVVGLCCLAYALASGFTVPTRRALVMAVLAMMTTMSGRYESPWRTLVIALVLILLLDPFAPLDQGFWLSFSAVGILVLVFSNRLGRPGWLPGLLLAQAGVFVGLAPVLAQFGQSQPMAGLLANVFAIPWVSFVVMPVIVLGGLVVAALPDLSFLALPLMNGVLDVLWWVLAWLSKQPWPSASAGTETLVFVAVLGLVAIRLSLPWSRPVAILAVTLWLLAGADARSTAASATPASARVEVFDVGQGLSVLLTRGNRALLYDTGPAVPGVFSAVESTILPNLKALGVDRIDTLVVSHSDRDHSGGLKALFRRLPVDHLVTGEPAPIARELAGMEVPIIDDCVSRRVSFSGMELSFWRDPAARSGNDASCVLTIRDPESDVEWILPGDITTSAEARFLEARAEKRASDPLVRIVLAPHHGSKSSSSARWVRTLAPDYVIYSAGYHHHFGHPHPSVVQRYREVGADALNTACSGAITMTAGPRGLFIREAVDESPFWIGGAGLARDQCKIP</sequence>
<evidence type="ECO:0000313" key="9">
    <source>
        <dbReference type="Proteomes" id="UP001596055"/>
    </source>
</evidence>
<dbReference type="Pfam" id="PF03772">
    <property type="entry name" value="Competence"/>
    <property type="match status" value="1"/>
</dbReference>
<feature type="transmembrane region" description="Helical" evidence="6">
    <location>
        <begin position="74"/>
        <end position="91"/>
    </location>
</feature>
<reference evidence="9" key="1">
    <citation type="journal article" date="2019" name="Int. J. Syst. Evol. Microbiol.">
        <title>The Global Catalogue of Microorganisms (GCM) 10K type strain sequencing project: providing services to taxonomists for standard genome sequencing and annotation.</title>
        <authorList>
            <consortium name="The Broad Institute Genomics Platform"/>
            <consortium name="The Broad Institute Genome Sequencing Center for Infectious Disease"/>
            <person name="Wu L."/>
            <person name="Ma J."/>
        </authorList>
    </citation>
    <scope>NUCLEOTIDE SEQUENCE [LARGE SCALE GENOMIC DNA]</scope>
    <source>
        <strain evidence="9">CGMCC 4.1799</strain>
    </source>
</reference>
<proteinExistence type="predicted"/>
<feature type="transmembrane region" description="Helical" evidence="6">
    <location>
        <begin position="399"/>
        <end position="418"/>
    </location>
</feature>
<dbReference type="NCBIfam" id="TIGR00360">
    <property type="entry name" value="ComEC_N-term"/>
    <property type="match status" value="1"/>
</dbReference>
<dbReference type="InterPro" id="IPR025405">
    <property type="entry name" value="DUF4131"/>
</dbReference>
<dbReference type="PANTHER" id="PTHR30619">
    <property type="entry name" value="DNA INTERNALIZATION/COMPETENCE PROTEIN COMEC/REC2"/>
    <property type="match status" value="1"/>
</dbReference>
<feature type="domain" description="Metallo-beta-lactamase" evidence="7">
    <location>
        <begin position="555"/>
        <end position="752"/>
    </location>
</feature>
<gene>
    <name evidence="8" type="ORF">ACFPQA_03395</name>
</gene>
<dbReference type="InterPro" id="IPR004797">
    <property type="entry name" value="Competence_ComEC/Rec2"/>
</dbReference>
<feature type="transmembrane region" description="Helical" evidence="6">
    <location>
        <begin position="21"/>
        <end position="42"/>
    </location>
</feature>
<dbReference type="Pfam" id="PF13567">
    <property type="entry name" value="DUF4131"/>
    <property type="match status" value="1"/>
</dbReference>
<feature type="transmembrane region" description="Helical" evidence="6">
    <location>
        <begin position="267"/>
        <end position="288"/>
    </location>
</feature>
<feature type="transmembrane region" description="Helical" evidence="6">
    <location>
        <begin position="490"/>
        <end position="509"/>
    </location>
</feature>
<protein>
    <submittedName>
        <fullName evidence="8">DNA internalization-related competence protein ComEC/Rec2</fullName>
    </submittedName>
</protein>
<dbReference type="Pfam" id="PF00753">
    <property type="entry name" value="Lactamase_B"/>
    <property type="match status" value="1"/>
</dbReference>
<dbReference type="InterPro" id="IPR001279">
    <property type="entry name" value="Metallo-B-lactamas"/>
</dbReference>
<feature type="transmembrane region" description="Helical" evidence="6">
    <location>
        <begin position="351"/>
        <end position="369"/>
    </location>
</feature>
<dbReference type="Gene3D" id="3.60.15.10">
    <property type="entry name" value="Ribonuclease Z/Hydroxyacylglutathione hydrolase-like"/>
    <property type="match status" value="1"/>
</dbReference>
<evidence type="ECO:0000256" key="2">
    <source>
        <dbReference type="ARBA" id="ARBA00022475"/>
    </source>
</evidence>
<comment type="subcellular location">
    <subcellularLocation>
        <location evidence="1">Cell membrane</location>
        <topology evidence="1">Multi-pass membrane protein</topology>
    </subcellularLocation>
</comment>
<dbReference type="InterPro" id="IPR052159">
    <property type="entry name" value="Competence_DNA_uptake"/>
</dbReference>
<comment type="caution">
    <text evidence="8">The sequence shown here is derived from an EMBL/GenBank/DDBJ whole genome shotgun (WGS) entry which is preliminary data.</text>
</comment>
<feature type="transmembrane region" description="Helical" evidence="6">
    <location>
        <begin position="48"/>
        <end position="67"/>
    </location>
</feature>
<keyword evidence="5 6" id="KW-0472">Membrane</keyword>
<dbReference type="NCBIfam" id="TIGR00361">
    <property type="entry name" value="ComEC_Rec2"/>
    <property type="match status" value="1"/>
</dbReference>
<keyword evidence="4 6" id="KW-1133">Transmembrane helix</keyword>
<dbReference type="InterPro" id="IPR004477">
    <property type="entry name" value="ComEC_N"/>
</dbReference>
<dbReference type="Proteomes" id="UP001596055">
    <property type="component" value="Unassembled WGS sequence"/>
</dbReference>
<evidence type="ECO:0000256" key="1">
    <source>
        <dbReference type="ARBA" id="ARBA00004651"/>
    </source>
</evidence>